<comment type="similarity">
    <text evidence="2">Belongs to the class-III pyridoxal-phosphate-dependent aminotransferase family.</text>
</comment>
<protein>
    <submittedName>
        <fullName evidence="6">4-aminobutyrate aminotransferase PuuE</fullName>
        <ecNumber evidence="6">2.6.1.19</ecNumber>
    </submittedName>
</protein>
<evidence type="ECO:0000256" key="3">
    <source>
        <dbReference type="ARBA" id="ARBA00022576"/>
    </source>
</evidence>
<dbReference type="InterPro" id="IPR015421">
    <property type="entry name" value="PyrdxlP-dep_Trfase_major"/>
</dbReference>
<keyword evidence="4 6" id="KW-0808">Transferase</keyword>
<keyword evidence="5" id="KW-0663">Pyridoxal phosphate</keyword>
<dbReference type="PANTHER" id="PTHR11986">
    <property type="entry name" value="AMINOTRANSFERASE CLASS III"/>
    <property type="match status" value="1"/>
</dbReference>
<dbReference type="InterPro" id="IPR049704">
    <property type="entry name" value="Aminotrans_3_PPA_site"/>
</dbReference>
<dbReference type="EC" id="2.6.1.19" evidence="6"/>
<dbReference type="InterPro" id="IPR005814">
    <property type="entry name" value="Aminotrans_3"/>
</dbReference>
<dbReference type="PIRSF" id="PIRSF000521">
    <property type="entry name" value="Transaminase_4ab_Lys_Orn"/>
    <property type="match status" value="1"/>
</dbReference>
<dbReference type="NCBIfam" id="TIGR00700">
    <property type="entry name" value="GABAtrnsam"/>
    <property type="match status" value="1"/>
</dbReference>
<evidence type="ECO:0000256" key="4">
    <source>
        <dbReference type="ARBA" id="ARBA00022679"/>
    </source>
</evidence>
<gene>
    <name evidence="6" type="primary">puuE_1</name>
    <name evidence="6" type="ORF">GALL_243560</name>
</gene>
<dbReference type="AlphaFoldDB" id="A0A1J5RW37"/>
<dbReference type="Gene3D" id="3.40.640.10">
    <property type="entry name" value="Type I PLP-dependent aspartate aminotransferase-like (Major domain)"/>
    <property type="match status" value="1"/>
</dbReference>
<dbReference type="Pfam" id="PF00202">
    <property type="entry name" value="Aminotran_3"/>
    <property type="match status" value="1"/>
</dbReference>
<reference evidence="6" key="1">
    <citation type="submission" date="2016-10" db="EMBL/GenBank/DDBJ databases">
        <title>Sequence of Gallionella enrichment culture.</title>
        <authorList>
            <person name="Poehlein A."/>
            <person name="Muehling M."/>
            <person name="Daniel R."/>
        </authorList>
    </citation>
    <scope>NUCLEOTIDE SEQUENCE</scope>
</reference>
<accession>A0A1J5RW37</accession>
<dbReference type="Gene3D" id="3.90.1150.10">
    <property type="entry name" value="Aspartate Aminotransferase, domain 1"/>
    <property type="match status" value="1"/>
</dbReference>
<dbReference type="InterPro" id="IPR050103">
    <property type="entry name" value="Class-III_PLP-dep_AT"/>
</dbReference>
<comment type="caution">
    <text evidence="6">The sequence shown here is derived from an EMBL/GenBank/DDBJ whole genome shotgun (WGS) entry which is preliminary data.</text>
</comment>
<sequence>MSNSNSALQSRRVSAVPRGVSTMLPVFAAKAENSEIWDAEGKRYIDFASGIAVCGTGHRHPRLVEAVKAQLDAFTHVCVQVTPYEGYVALAERINDLAPIPGDKKTIFLTTGAEALENAVKIARAATGRPGIISFAGGFHGRTMMTMALTGKVAPYKLNFGPLPGEVYHIPFPDAYHGITEEQSLLALKTLFKADIEPGRVAAILIEPVQGEGGFNTAPFGFVKKLREICDAHGILLIADEVQTGFGRTGKVFASSHWDVAPDLITMAKSLGGGFPISGVVGKAEIMDAPAPGGLGGTYAGSPLACAAGLAVLEVIEEEKLCERAVEIGKIITGRFAKLAATNRFACIGDVRALGAMAAIELVSDRASKEPAAELTKALVNKAAENGLILLSCGVYGNVVRFLPPLTISDAVLNEGLDIIEKALGDLANA</sequence>
<dbReference type="EMBL" id="MLJW01000202">
    <property type="protein sequence ID" value="OIQ93675.1"/>
    <property type="molecule type" value="Genomic_DNA"/>
</dbReference>
<evidence type="ECO:0000256" key="2">
    <source>
        <dbReference type="ARBA" id="ARBA00008954"/>
    </source>
</evidence>
<comment type="cofactor">
    <cofactor evidence="1">
        <name>pyridoxal 5'-phosphate</name>
        <dbReference type="ChEBI" id="CHEBI:597326"/>
    </cofactor>
</comment>
<dbReference type="PANTHER" id="PTHR11986:SF58">
    <property type="entry name" value="LEUCINE_METHIONINE RACEMASE"/>
    <property type="match status" value="1"/>
</dbReference>
<evidence type="ECO:0000313" key="6">
    <source>
        <dbReference type="EMBL" id="OIQ93675.1"/>
    </source>
</evidence>
<dbReference type="GO" id="GO:0030170">
    <property type="term" value="F:pyridoxal phosphate binding"/>
    <property type="evidence" value="ECO:0007669"/>
    <property type="project" value="InterPro"/>
</dbReference>
<evidence type="ECO:0000256" key="5">
    <source>
        <dbReference type="ARBA" id="ARBA00022898"/>
    </source>
</evidence>
<evidence type="ECO:0000256" key="1">
    <source>
        <dbReference type="ARBA" id="ARBA00001933"/>
    </source>
</evidence>
<name>A0A1J5RW37_9ZZZZ</name>
<dbReference type="FunFam" id="3.40.640.10:FF:000013">
    <property type="entry name" value="4-aminobutyrate aminotransferase"/>
    <property type="match status" value="1"/>
</dbReference>
<dbReference type="InterPro" id="IPR015424">
    <property type="entry name" value="PyrdxlP-dep_Trfase"/>
</dbReference>
<dbReference type="SUPFAM" id="SSF53383">
    <property type="entry name" value="PLP-dependent transferases"/>
    <property type="match status" value="1"/>
</dbReference>
<dbReference type="InterPro" id="IPR004632">
    <property type="entry name" value="4NH2But_aminotransferase_bac"/>
</dbReference>
<dbReference type="PROSITE" id="PS00600">
    <property type="entry name" value="AA_TRANSFER_CLASS_3"/>
    <property type="match status" value="1"/>
</dbReference>
<organism evidence="6">
    <name type="scientific">mine drainage metagenome</name>
    <dbReference type="NCBI Taxonomy" id="410659"/>
    <lineage>
        <taxon>unclassified sequences</taxon>
        <taxon>metagenomes</taxon>
        <taxon>ecological metagenomes</taxon>
    </lineage>
</organism>
<dbReference type="CDD" id="cd00610">
    <property type="entry name" value="OAT_like"/>
    <property type="match status" value="1"/>
</dbReference>
<dbReference type="GO" id="GO:0009448">
    <property type="term" value="P:gamma-aminobutyric acid metabolic process"/>
    <property type="evidence" value="ECO:0007669"/>
    <property type="project" value="InterPro"/>
</dbReference>
<dbReference type="InterPro" id="IPR015422">
    <property type="entry name" value="PyrdxlP-dep_Trfase_small"/>
</dbReference>
<keyword evidence="3 6" id="KW-0032">Aminotransferase</keyword>
<dbReference type="GO" id="GO:0034386">
    <property type="term" value="F:4-aminobutyrate:2-oxoglutarate transaminase activity"/>
    <property type="evidence" value="ECO:0007669"/>
    <property type="project" value="UniProtKB-EC"/>
</dbReference>
<proteinExistence type="inferred from homology"/>
<dbReference type="GO" id="GO:0042802">
    <property type="term" value="F:identical protein binding"/>
    <property type="evidence" value="ECO:0007669"/>
    <property type="project" value="TreeGrafter"/>
</dbReference>